<dbReference type="Gene3D" id="1.10.3210.10">
    <property type="entry name" value="Hypothetical protein af1432"/>
    <property type="match status" value="1"/>
</dbReference>
<keyword evidence="2" id="KW-1185">Reference proteome</keyword>
<sequence>MQKNEKVCETVKRKGVSHIYALIPHRPGLPGWLSEMLKRQGPNRLAVQVLAWHEMLDYHAIATAVYAEAVGRVLDLQKKGLEWLTQAVFFHDCGKITCPSALVERKGWTVRTANSPAYTL</sequence>
<organism evidence="1 2">
    <name type="scientific">Desulfofundulus kuznetsovii (strain DSM 6115 / VKM B-1805 / 17)</name>
    <name type="common">Desulfotomaculum kuznetsovii</name>
    <dbReference type="NCBI Taxonomy" id="760568"/>
    <lineage>
        <taxon>Bacteria</taxon>
        <taxon>Bacillati</taxon>
        <taxon>Bacillota</taxon>
        <taxon>Clostridia</taxon>
        <taxon>Eubacteriales</taxon>
        <taxon>Peptococcaceae</taxon>
        <taxon>Desulfofundulus</taxon>
    </lineage>
</organism>
<name>A0AAU8PMT4_DESK7</name>
<evidence type="ECO:0000313" key="2">
    <source>
        <dbReference type="Proteomes" id="UP000009229"/>
    </source>
</evidence>
<evidence type="ECO:0008006" key="3">
    <source>
        <dbReference type="Google" id="ProtNLM"/>
    </source>
</evidence>
<accession>A0AAU8PMT4</accession>
<dbReference type="AlphaFoldDB" id="A0AAU8PMT4"/>
<evidence type="ECO:0000313" key="1">
    <source>
        <dbReference type="EMBL" id="AEG15087.1"/>
    </source>
</evidence>
<dbReference type="Proteomes" id="UP000009229">
    <property type="component" value="Chromosome"/>
</dbReference>
<dbReference type="KEGG" id="dku:Desku_1506"/>
<gene>
    <name evidence="1" type="ordered locus">Desku_1506</name>
</gene>
<protein>
    <recommendedName>
        <fullName evidence="3">Metal dependent phosphohydrolase</fullName>
    </recommendedName>
</protein>
<dbReference type="EMBL" id="CP002770">
    <property type="protein sequence ID" value="AEG15087.1"/>
    <property type="molecule type" value="Genomic_DNA"/>
</dbReference>
<reference evidence="2" key="1">
    <citation type="submission" date="2011-05" db="EMBL/GenBank/DDBJ databases">
        <title>Complete sequence of Desulfotomaculum kuznetsovii DSM 6115.</title>
        <authorList>
            <person name="Lucas S."/>
            <person name="Han J."/>
            <person name="Lapidus A."/>
            <person name="Cheng J.-F."/>
            <person name="Goodwin L."/>
            <person name="Pitluck S."/>
            <person name="Peters L."/>
            <person name="Mikhailova N."/>
            <person name="Lu M."/>
            <person name="Saunders E."/>
            <person name="Han C."/>
            <person name="Tapia R."/>
            <person name="Land M."/>
            <person name="Hauser L."/>
            <person name="Kyrpides N."/>
            <person name="Ivanova N."/>
            <person name="Pagani I."/>
            <person name="Nazina T."/>
            <person name="Ivanova A."/>
            <person name="Parshina S."/>
            <person name="Kuever J."/>
            <person name="Muyzer G."/>
            <person name="Plugge C."/>
            <person name="Stams A."/>
            <person name="Woyke T."/>
        </authorList>
    </citation>
    <scope>NUCLEOTIDE SEQUENCE [LARGE SCALE GENOMIC DNA]</scope>
    <source>
        <strain evidence="2">DSM 6115 / VKM B-1805 / 17</strain>
    </source>
</reference>
<proteinExistence type="predicted"/>